<feature type="compositionally biased region" description="Basic residues" evidence="1">
    <location>
        <begin position="726"/>
        <end position="736"/>
    </location>
</feature>
<feature type="compositionally biased region" description="Basic and acidic residues" evidence="1">
    <location>
        <begin position="512"/>
        <end position="556"/>
    </location>
</feature>
<evidence type="ECO:0000256" key="1">
    <source>
        <dbReference type="SAM" id="MobiDB-lite"/>
    </source>
</evidence>
<gene>
    <name evidence="2" type="ORF">ODALV1_LOCUS13900</name>
</gene>
<feature type="compositionally biased region" description="Polar residues" evidence="1">
    <location>
        <begin position="414"/>
        <end position="428"/>
    </location>
</feature>
<comment type="caution">
    <text evidence="2">The sequence shown here is derived from an EMBL/GenBank/DDBJ whole genome shotgun (WGS) entry which is preliminary data.</text>
</comment>
<name>A0ABP1QR86_9HEXA</name>
<feature type="compositionally biased region" description="Polar residues" evidence="1">
    <location>
        <begin position="999"/>
        <end position="1012"/>
    </location>
</feature>
<feature type="compositionally biased region" description="Polar residues" evidence="1">
    <location>
        <begin position="362"/>
        <end position="376"/>
    </location>
</feature>
<sequence length="1068" mass="120318">MSGAGDYDTKEAAVVKKELEFLNPYLEKKLEYIIESGKEYELKDEVKNIKFYLHVVKDPYVVGTHGIPQVRNFISEIQEMSYRSPLPAGWKPKKKLKLENMGDDLPFLSTAHIGESYADKLRAKNRTFEEWKKTQDESSIKAFEERQLANEDEPWNITTPSAKSTSFENSARAPQESCNKPVATKGLPDWLKDPKPVRNTEDLNKFFERRQQPESERQEPQSNVPSGYNTDQEPHTWKKLGESQFRNENLGHDNNQGHWFFDSQPESAQKQPYPAQSQPFMAPAHPHPNFMQMPYQGASNSIYDPGQGVMYIPVRVPPQLHAHSVPYGVRPIYPGGPSPSFNQYLPPHVPRQMGPREFPNPHASNPRFSQPPSTSVRLPHQTQDDSYEDSFSPASSAPSATPSPSMYDPRLASNRIQRTNTYEDSQLPASRPPRGGGGSSPTTYNHRLPHNKFPTGNSRNWYNGRFKNDGRNVTSVNYVTGRKPPPLRRPPVRERMEANMGGYYALGKRKGQKESIDQPNAEIHDSERTEDSRKFSKTKNSHEKISPKKPEVTESHKKLVMGALKKKAAEKLLQDPEGVISFCQLLSGKRDDKKKSPQKETKTSQQQQGRLGRKVNTPTSESDRSDVASNSSSDVGSAKNRYPFRSVSSKKIQHDRLPNKSGRNRYFGQSNSDDRSETRSSSSSDAGSVRSNELVQRQNPEDKQKERKGTGKKKSTQEEVVVAPAKRGKQVARKKASPSVNKSPRVVDETCKNVQNNQNTVEKNNQSDKDETYDEVEHRNETVIKSLKTFATTDLTKEGRRLVHCNDIYTNTGLGKIKLEADYFQPVVEKRECAETLNEDDEFDQFLSLAYPEVSLKVEEGVQLQVQPDAVHDDNAFGDDNEKEDEFQPVVSEQVSLKVEEGVQLQIQSDAVHDDNALGDDYEKENEFQPAVSEQEITDTHHESMEESKNIRRVKEEVGNSGVEDELDMESEILIGNVISLKPNEVNETLVVGEGEQVPSETGTEAEQTSTPDEGEAFVKDSINTIGSKEQVLEEAEVSVKTTDGENIPPKSVSELEEEENEVNATTE</sequence>
<feature type="compositionally biased region" description="Basic and acidic residues" evidence="1">
    <location>
        <begin position="699"/>
        <end position="709"/>
    </location>
</feature>
<evidence type="ECO:0000313" key="2">
    <source>
        <dbReference type="EMBL" id="CAL8110014.1"/>
    </source>
</evidence>
<accession>A0ABP1QR86</accession>
<feature type="region of interest" description="Disordered" evidence="1">
    <location>
        <begin position="146"/>
        <end position="235"/>
    </location>
</feature>
<organism evidence="2 3">
    <name type="scientific">Orchesella dallaii</name>
    <dbReference type="NCBI Taxonomy" id="48710"/>
    <lineage>
        <taxon>Eukaryota</taxon>
        <taxon>Metazoa</taxon>
        <taxon>Ecdysozoa</taxon>
        <taxon>Arthropoda</taxon>
        <taxon>Hexapoda</taxon>
        <taxon>Collembola</taxon>
        <taxon>Entomobryomorpha</taxon>
        <taxon>Entomobryoidea</taxon>
        <taxon>Orchesellidae</taxon>
        <taxon>Orchesellinae</taxon>
        <taxon>Orchesella</taxon>
    </lineage>
</organism>
<dbReference type="EMBL" id="CAXLJM020000043">
    <property type="protein sequence ID" value="CAL8110014.1"/>
    <property type="molecule type" value="Genomic_DNA"/>
</dbReference>
<feature type="compositionally biased region" description="Basic and acidic residues" evidence="1">
    <location>
        <begin position="765"/>
        <end position="774"/>
    </location>
</feature>
<reference evidence="2 3" key="1">
    <citation type="submission" date="2024-08" db="EMBL/GenBank/DDBJ databases">
        <authorList>
            <person name="Cucini C."/>
            <person name="Frati F."/>
        </authorList>
    </citation>
    <scope>NUCLEOTIDE SEQUENCE [LARGE SCALE GENOMIC DNA]</scope>
</reference>
<feature type="compositionally biased region" description="Basic and acidic residues" evidence="1">
    <location>
        <begin position="588"/>
        <end position="602"/>
    </location>
</feature>
<feature type="region of interest" description="Disordered" evidence="1">
    <location>
        <begin position="995"/>
        <end position="1015"/>
    </location>
</feature>
<feature type="compositionally biased region" description="Low complexity" evidence="1">
    <location>
        <begin position="390"/>
        <end position="405"/>
    </location>
</feature>
<keyword evidence="3" id="KW-1185">Reference proteome</keyword>
<evidence type="ECO:0000313" key="3">
    <source>
        <dbReference type="Proteomes" id="UP001642540"/>
    </source>
</evidence>
<feature type="compositionally biased region" description="Polar residues" evidence="1">
    <location>
        <begin position="752"/>
        <end position="764"/>
    </location>
</feature>
<feature type="compositionally biased region" description="Polar residues" evidence="1">
    <location>
        <begin position="156"/>
        <end position="169"/>
    </location>
</feature>
<feature type="region of interest" description="Disordered" evidence="1">
    <location>
        <begin position="506"/>
        <end position="556"/>
    </location>
</feature>
<feature type="region of interest" description="Disordered" evidence="1">
    <location>
        <begin position="587"/>
        <end position="774"/>
    </location>
</feature>
<proteinExistence type="predicted"/>
<dbReference type="Proteomes" id="UP001642540">
    <property type="component" value="Unassembled WGS sequence"/>
</dbReference>
<protein>
    <submittedName>
        <fullName evidence="2">Uncharacterized protein</fullName>
    </submittedName>
</protein>
<feature type="compositionally biased region" description="Basic and acidic residues" evidence="1">
    <location>
        <begin position="190"/>
        <end position="219"/>
    </location>
</feature>
<feature type="compositionally biased region" description="Low complexity" evidence="1">
    <location>
        <begin position="679"/>
        <end position="691"/>
    </location>
</feature>
<feature type="compositionally biased region" description="Low complexity" evidence="1">
    <location>
        <begin position="627"/>
        <end position="637"/>
    </location>
</feature>
<feature type="region of interest" description="Disordered" evidence="1">
    <location>
        <begin position="1037"/>
        <end position="1068"/>
    </location>
</feature>
<feature type="region of interest" description="Disordered" evidence="1">
    <location>
        <begin position="338"/>
        <end position="468"/>
    </location>
</feature>